<dbReference type="PROSITE" id="PS51935">
    <property type="entry name" value="NLPC_P60"/>
    <property type="match status" value="1"/>
</dbReference>
<evidence type="ECO:0000313" key="7">
    <source>
        <dbReference type="EMBL" id="RYM32057.1"/>
    </source>
</evidence>
<dbReference type="AlphaFoldDB" id="A0A4Q4KHG8"/>
<keyword evidence="5" id="KW-0732">Signal</keyword>
<keyword evidence="2" id="KW-0645">Protease</keyword>
<dbReference type="PANTHER" id="PTHR47053:SF1">
    <property type="entry name" value="MUREIN DD-ENDOPEPTIDASE MEPH-RELATED"/>
    <property type="match status" value="1"/>
</dbReference>
<dbReference type="PANTHER" id="PTHR47053">
    <property type="entry name" value="MUREIN DD-ENDOPEPTIDASE MEPH-RELATED"/>
    <property type="match status" value="1"/>
</dbReference>
<dbReference type="GO" id="GO:0008234">
    <property type="term" value="F:cysteine-type peptidase activity"/>
    <property type="evidence" value="ECO:0007669"/>
    <property type="project" value="UniProtKB-KW"/>
</dbReference>
<dbReference type="Gene3D" id="3.90.1720.10">
    <property type="entry name" value="endopeptidase domain like (from Nostoc punctiforme)"/>
    <property type="match status" value="1"/>
</dbReference>
<evidence type="ECO:0000256" key="3">
    <source>
        <dbReference type="ARBA" id="ARBA00022801"/>
    </source>
</evidence>
<feature type="chain" id="PRO_5020368441" evidence="5">
    <location>
        <begin position="20"/>
        <end position="300"/>
    </location>
</feature>
<dbReference type="RefSeq" id="WP_130094745.1">
    <property type="nucleotide sequence ID" value="NZ_SETE01000007.1"/>
</dbReference>
<dbReference type="Proteomes" id="UP000293952">
    <property type="component" value="Unassembled WGS sequence"/>
</dbReference>
<evidence type="ECO:0000313" key="8">
    <source>
        <dbReference type="Proteomes" id="UP000293952"/>
    </source>
</evidence>
<dbReference type="SUPFAM" id="SSF54001">
    <property type="entry name" value="Cysteine proteinases"/>
    <property type="match status" value="1"/>
</dbReference>
<feature type="signal peptide" evidence="5">
    <location>
        <begin position="1"/>
        <end position="19"/>
    </location>
</feature>
<dbReference type="InterPro" id="IPR051202">
    <property type="entry name" value="Peptidase_C40"/>
</dbReference>
<dbReference type="Pfam" id="PF00877">
    <property type="entry name" value="NLPC_P60"/>
    <property type="match status" value="1"/>
</dbReference>
<evidence type="ECO:0000256" key="2">
    <source>
        <dbReference type="ARBA" id="ARBA00022670"/>
    </source>
</evidence>
<evidence type="ECO:0000259" key="6">
    <source>
        <dbReference type="PROSITE" id="PS51935"/>
    </source>
</evidence>
<comment type="similarity">
    <text evidence="1">Belongs to the peptidase C40 family.</text>
</comment>
<dbReference type="GO" id="GO:0006508">
    <property type="term" value="P:proteolysis"/>
    <property type="evidence" value="ECO:0007669"/>
    <property type="project" value="UniProtKB-KW"/>
</dbReference>
<keyword evidence="3" id="KW-0378">Hydrolase</keyword>
<organism evidence="7 8">
    <name type="scientific">Brumimicrobium glaciale</name>
    <dbReference type="NCBI Taxonomy" id="200475"/>
    <lineage>
        <taxon>Bacteria</taxon>
        <taxon>Pseudomonadati</taxon>
        <taxon>Bacteroidota</taxon>
        <taxon>Flavobacteriia</taxon>
        <taxon>Flavobacteriales</taxon>
        <taxon>Crocinitomicaceae</taxon>
        <taxon>Brumimicrobium</taxon>
    </lineage>
</organism>
<evidence type="ECO:0000256" key="4">
    <source>
        <dbReference type="ARBA" id="ARBA00022807"/>
    </source>
</evidence>
<evidence type="ECO:0000256" key="5">
    <source>
        <dbReference type="SAM" id="SignalP"/>
    </source>
</evidence>
<comment type="caution">
    <text evidence="7">The sequence shown here is derived from an EMBL/GenBank/DDBJ whole genome shotgun (WGS) entry which is preliminary data.</text>
</comment>
<protein>
    <submittedName>
        <fullName evidence="7">NlpC/P60 family protein</fullName>
    </submittedName>
</protein>
<dbReference type="InterPro" id="IPR000064">
    <property type="entry name" value="NLP_P60_dom"/>
</dbReference>
<dbReference type="InterPro" id="IPR038765">
    <property type="entry name" value="Papain-like_cys_pep_sf"/>
</dbReference>
<gene>
    <name evidence="7" type="ORF">ERX46_15335</name>
</gene>
<dbReference type="OrthoDB" id="9807055at2"/>
<feature type="domain" description="NlpC/P60" evidence="6">
    <location>
        <begin position="172"/>
        <end position="298"/>
    </location>
</feature>
<keyword evidence="4" id="KW-0788">Thiol protease</keyword>
<evidence type="ECO:0000256" key="1">
    <source>
        <dbReference type="ARBA" id="ARBA00007074"/>
    </source>
</evidence>
<proteinExistence type="inferred from homology"/>
<accession>A0A4Q4KHG8</accession>
<reference evidence="7 8" key="1">
    <citation type="submission" date="2019-02" db="EMBL/GenBank/DDBJ databases">
        <title>Genome sequence of the sea-ice species Brumimicrobium glaciale.</title>
        <authorList>
            <person name="Bowman J.P."/>
        </authorList>
    </citation>
    <scope>NUCLEOTIDE SEQUENCE [LARGE SCALE GENOMIC DNA]</scope>
    <source>
        <strain evidence="7 8">IC156</strain>
    </source>
</reference>
<sequence length="300" mass="34850">MRKIIILLFPLLFSFTLSAQVLEFDQLEMRYDQKQYKTVYRKANRLLDNPEYDFSFVPRYYLALSKLQLAQNKRWYKRHQYAVQESYETFKELKQTYEGREILRAHTYELSVLKSDLKQWMYELKRDGDQTTFDLIEGFVDAILSDIPDVDNMKEDLIAPEEVIIAEVTSISKQRKNVLKLSNDLLGVPYKWAGNTPKGFDCSGFTCYLAEKEMGQTLNRRAVDQYKAATKVKRKNVKPGDFVFFDNGSGISHVGVVYSTNNNSVQMIHASTSVGISIVDIYQSSYWKQRIAGFGTYLED</sequence>
<name>A0A4Q4KHG8_9FLAO</name>
<dbReference type="EMBL" id="SETE01000007">
    <property type="protein sequence ID" value="RYM32057.1"/>
    <property type="molecule type" value="Genomic_DNA"/>
</dbReference>
<keyword evidence="8" id="KW-1185">Reference proteome</keyword>